<gene>
    <name evidence="1" type="ORF">OG442_39105</name>
</gene>
<dbReference type="RefSeq" id="WP_329082124.1">
    <property type="nucleotide sequence ID" value="NZ_CP109495.1"/>
</dbReference>
<organism evidence="1 2">
    <name type="scientific">Streptomyces niveus</name>
    <name type="common">Streptomyces spheroides</name>
    <dbReference type="NCBI Taxonomy" id="193462"/>
    <lineage>
        <taxon>Bacteria</taxon>
        <taxon>Bacillati</taxon>
        <taxon>Actinomycetota</taxon>
        <taxon>Actinomycetes</taxon>
        <taxon>Kitasatosporales</taxon>
        <taxon>Streptomycetaceae</taxon>
        <taxon>Streptomyces</taxon>
    </lineage>
</organism>
<dbReference type="InterPro" id="IPR043148">
    <property type="entry name" value="TagF_C"/>
</dbReference>
<protein>
    <submittedName>
        <fullName evidence="1">CDP-glycerol glycerophosphotransferase family protein</fullName>
    </submittedName>
</protein>
<accession>A0ABZ2AED9</accession>
<proteinExistence type="predicted"/>
<reference evidence="1" key="1">
    <citation type="submission" date="2022-10" db="EMBL/GenBank/DDBJ databases">
        <title>The complete genomes of actinobacterial strains from the NBC collection.</title>
        <authorList>
            <person name="Joergensen T.S."/>
            <person name="Alvarez Arevalo M."/>
            <person name="Sterndorff E.B."/>
            <person name="Faurdal D."/>
            <person name="Vuksanovic O."/>
            <person name="Mourched A.-S."/>
            <person name="Charusanti P."/>
            <person name="Shaw S."/>
            <person name="Blin K."/>
            <person name="Weber T."/>
        </authorList>
    </citation>
    <scope>NUCLEOTIDE SEQUENCE</scope>
    <source>
        <strain evidence="1">NBC_01432</strain>
    </source>
</reference>
<evidence type="ECO:0000313" key="1">
    <source>
        <dbReference type="EMBL" id="WUX57072.1"/>
    </source>
</evidence>
<keyword evidence="2" id="KW-1185">Reference proteome</keyword>
<dbReference type="SUPFAM" id="SSF53756">
    <property type="entry name" value="UDP-Glycosyltransferase/glycogen phosphorylase"/>
    <property type="match status" value="1"/>
</dbReference>
<dbReference type="Proteomes" id="UP001432209">
    <property type="component" value="Chromosome"/>
</dbReference>
<dbReference type="EMBL" id="CP109495">
    <property type="protein sequence ID" value="WUX57072.1"/>
    <property type="molecule type" value="Genomic_DNA"/>
</dbReference>
<name>A0ABZ2AED9_STRNV</name>
<evidence type="ECO:0000313" key="2">
    <source>
        <dbReference type="Proteomes" id="UP001432209"/>
    </source>
</evidence>
<sequence>MPPNEPEEPGLISGDFMSDGAPEARMEPLEWTLRATGDGRRATGDGRRATGGSVLFAARSATALYRLLDLLPVFAGDARVSRVFTLVPGSDFGVDALAAVERVGARSVPWDEACRDTYDLIVTASPKGELHLLRGPRVLLPHGAGFGKTFHGEGSADAASGLDPEYLMPHGGPPPALHALAHPGQIDRLAALSPRAAARAAVVGDPTLERILASLPLRESFRAALGTGARRLIVLASTWGGESLLRRRPDLPFELTARLPQDAYQLGLIVHPNEWSRTGEFELSERLAPALDAGMVLARPYEDWASVLVAADALITDHGSTALYYAAALDGPVLAAYDGGDELIPGTPMAELLAYAPHLGRAEELEEALESYRAGTGRAAAASAFLCPAATGATAAGAPDQGSALERLRLELYRLIGLSPPVAPVTARLLPIPAPPSRTPSAFAVRVRLDGDETHVERFPGHVDAPAHHLAAEYGVAGERQSQSAALLYRRTDRATTAAAYSVEWSVEGWISHVLDSYPGCRTAGVVLSPVHCVARVRGGSLASVRIEPPRENGRIVHSDPAAVLSAVHARPAGVSRVTCVIGGRRYEAHLSPATAEEAGRIL</sequence>
<dbReference type="Gene3D" id="3.40.50.12580">
    <property type="match status" value="1"/>
</dbReference>